<dbReference type="AlphaFoldDB" id="A0A2S0RFK4"/>
<sequence>MDGLRFIGLRKKTQEIIDLIGHGDLAEAKRRLTEAQMLLEDLLDHSTANDDVIEAGHYQALLAQLEKRV</sequence>
<name>A0A2S0RFK4_9FLAO</name>
<gene>
    <name evidence="1" type="ORF">HYN48_09550</name>
</gene>
<evidence type="ECO:0000313" key="2">
    <source>
        <dbReference type="Proteomes" id="UP000244193"/>
    </source>
</evidence>
<keyword evidence="2" id="KW-1185">Reference proteome</keyword>
<dbReference type="Proteomes" id="UP000244193">
    <property type="component" value="Chromosome"/>
</dbReference>
<dbReference type="EMBL" id="CP028811">
    <property type="protein sequence ID" value="AWA30309.1"/>
    <property type="molecule type" value="Genomic_DNA"/>
</dbReference>
<reference evidence="1 2" key="1">
    <citation type="submission" date="2018-04" db="EMBL/GenBank/DDBJ databases">
        <title>Genome sequencing of Flavobacterium sp. HYN0048.</title>
        <authorList>
            <person name="Yi H."/>
            <person name="Baek C."/>
        </authorList>
    </citation>
    <scope>NUCLEOTIDE SEQUENCE [LARGE SCALE GENOMIC DNA]</scope>
    <source>
        <strain evidence="1 2">HYN0048</strain>
    </source>
</reference>
<protein>
    <submittedName>
        <fullName evidence="1">Uncharacterized protein</fullName>
    </submittedName>
</protein>
<dbReference type="KEGG" id="fmg:HYN48_09550"/>
<evidence type="ECO:0000313" key="1">
    <source>
        <dbReference type="EMBL" id="AWA30309.1"/>
    </source>
</evidence>
<accession>A0A2S0RFK4</accession>
<proteinExistence type="predicted"/>
<dbReference type="OrthoDB" id="1376264at2"/>
<organism evidence="1 2">
    <name type="scientific">Flavobacterium magnum</name>
    <dbReference type="NCBI Taxonomy" id="2162713"/>
    <lineage>
        <taxon>Bacteria</taxon>
        <taxon>Pseudomonadati</taxon>
        <taxon>Bacteroidota</taxon>
        <taxon>Flavobacteriia</taxon>
        <taxon>Flavobacteriales</taxon>
        <taxon>Flavobacteriaceae</taxon>
        <taxon>Flavobacterium</taxon>
    </lineage>
</organism>
<dbReference type="RefSeq" id="WP_108371062.1">
    <property type="nucleotide sequence ID" value="NZ_CP028811.1"/>
</dbReference>